<comment type="subcellular location">
    <subcellularLocation>
        <location evidence="1">Nucleus</location>
    </subcellularLocation>
</comment>
<feature type="domain" description="C2H2-type" evidence="12">
    <location>
        <begin position="211"/>
        <end position="238"/>
    </location>
</feature>
<reference evidence="14" key="1">
    <citation type="submission" date="2021-01" db="EMBL/GenBank/DDBJ databases">
        <title>Caligus Genome Assembly.</title>
        <authorList>
            <person name="Gallardo-Escarate C."/>
        </authorList>
    </citation>
    <scope>NUCLEOTIDE SEQUENCE [LARGE SCALE GENOMIC DNA]</scope>
</reference>
<dbReference type="GO" id="GO:0005634">
    <property type="term" value="C:nucleus"/>
    <property type="evidence" value="ECO:0007669"/>
    <property type="project" value="UniProtKB-SubCell"/>
</dbReference>
<keyword evidence="2" id="KW-0479">Metal-binding</keyword>
<gene>
    <name evidence="13" type="ORF">FKW44_023736</name>
</gene>
<feature type="compositionally biased region" description="Low complexity" evidence="11">
    <location>
        <begin position="322"/>
        <end position="341"/>
    </location>
</feature>
<feature type="region of interest" description="Disordered" evidence="11">
    <location>
        <begin position="318"/>
        <end position="341"/>
    </location>
</feature>
<evidence type="ECO:0000256" key="8">
    <source>
        <dbReference type="ARBA" id="ARBA00023163"/>
    </source>
</evidence>
<accession>A0A7T8GPF1</accession>
<dbReference type="EMBL" id="CP045907">
    <property type="protein sequence ID" value="QQP35494.1"/>
    <property type="molecule type" value="Genomic_DNA"/>
</dbReference>
<evidence type="ECO:0000256" key="11">
    <source>
        <dbReference type="SAM" id="MobiDB-lite"/>
    </source>
</evidence>
<dbReference type="PROSITE" id="PS00028">
    <property type="entry name" value="ZINC_FINGER_C2H2_1"/>
    <property type="match status" value="4"/>
</dbReference>
<feature type="domain" description="C2H2-type" evidence="12">
    <location>
        <begin position="239"/>
        <end position="266"/>
    </location>
</feature>
<feature type="domain" description="C2H2-type" evidence="12">
    <location>
        <begin position="183"/>
        <end position="208"/>
    </location>
</feature>
<dbReference type="InterPro" id="IPR050331">
    <property type="entry name" value="Zinc_finger"/>
</dbReference>
<keyword evidence="4 10" id="KW-0863">Zinc-finger</keyword>
<evidence type="ECO:0000256" key="6">
    <source>
        <dbReference type="ARBA" id="ARBA00023015"/>
    </source>
</evidence>
<dbReference type="GO" id="GO:0008270">
    <property type="term" value="F:zinc ion binding"/>
    <property type="evidence" value="ECO:0007669"/>
    <property type="project" value="UniProtKB-KW"/>
</dbReference>
<dbReference type="GO" id="GO:0003677">
    <property type="term" value="F:DNA binding"/>
    <property type="evidence" value="ECO:0007669"/>
    <property type="project" value="UniProtKB-KW"/>
</dbReference>
<keyword evidence="7" id="KW-0238">DNA-binding</keyword>
<dbReference type="Pfam" id="PF00096">
    <property type="entry name" value="zf-C2H2"/>
    <property type="match status" value="2"/>
</dbReference>
<feature type="domain" description="C2H2-type" evidence="12">
    <location>
        <begin position="154"/>
        <end position="182"/>
    </location>
</feature>
<evidence type="ECO:0000256" key="3">
    <source>
        <dbReference type="ARBA" id="ARBA00022737"/>
    </source>
</evidence>
<evidence type="ECO:0000313" key="14">
    <source>
        <dbReference type="Proteomes" id="UP000595437"/>
    </source>
</evidence>
<dbReference type="GO" id="GO:0010468">
    <property type="term" value="P:regulation of gene expression"/>
    <property type="evidence" value="ECO:0007669"/>
    <property type="project" value="TreeGrafter"/>
</dbReference>
<keyword evidence="8" id="KW-0804">Transcription</keyword>
<feature type="domain" description="C2H2-type" evidence="12">
    <location>
        <begin position="267"/>
        <end position="294"/>
    </location>
</feature>
<dbReference type="OrthoDB" id="6408474at2759"/>
<evidence type="ECO:0000256" key="10">
    <source>
        <dbReference type="PROSITE-ProRule" id="PRU00042"/>
    </source>
</evidence>
<dbReference type="InterPro" id="IPR013087">
    <property type="entry name" value="Znf_C2H2_type"/>
</dbReference>
<keyword evidence="14" id="KW-1185">Reference proteome</keyword>
<proteinExistence type="predicted"/>
<dbReference type="FunFam" id="3.30.160.60:FF:000064">
    <property type="entry name" value="Early growth response protein 3"/>
    <property type="match status" value="1"/>
</dbReference>
<dbReference type="InterPro" id="IPR036236">
    <property type="entry name" value="Znf_C2H2_sf"/>
</dbReference>
<dbReference type="Gene3D" id="3.30.160.60">
    <property type="entry name" value="Classic Zinc Finger"/>
    <property type="match status" value="5"/>
</dbReference>
<dbReference type="PANTHER" id="PTHR16515">
    <property type="entry name" value="PR DOMAIN ZINC FINGER PROTEIN"/>
    <property type="match status" value="1"/>
</dbReference>
<dbReference type="AlphaFoldDB" id="A0A7T8GPF1"/>
<evidence type="ECO:0000256" key="5">
    <source>
        <dbReference type="ARBA" id="ARBA00022833"/>
    </source>
</evidence>
<feature type="region of interest" description="Disordered" evidence="11">
    <location>
        <begin position="62"/>
        <end position="94"/>
    </location>
</feature>
<evidence type="ECO:0000256" key="9">
    <source>
        <dbReference type="ARBA" id="ARBA00023242"/>
    </source>
</evidence>
<dbReference type="SUPFAM" id="SSF57667">
    <property type="entry name" value="beta-beta-alpha zinc fingers"/>
    <property type="match status" value="3"/>
</dbReference>
<keyword evidence="5" id="KW-0862">Zinc</keyword>
<evidence type="ECO:0000256" key="4">
    <source>
        <dbReference type="ARBA" id="ARBA00022771"/>
    </source>
</evidence>
<dbReference type="Proteomes" id="UP000595437">
    <property type="component" value="Chromosome 18"/>
</dbReference>
<protein>
    <recommendedName>
        <fullName evidence="12">C2H2-type domain-containing protein</fullName>
    </recommendedName>
</protein>
<name>A0A7T8GPF1_CALRO</name>
<keyword evidence="6" id="KW-0805">Transcription regulation</keyword>
<evidence type="ECO:0000313" key="13">
    <source>
        <dbReference type="EMBL" id="QQP35494.1"/>
    </source>
</evidence>
<sequence length="341" mass="38510">MALELSAEDISEEDIGKDIGYFADFFSPTEDDGALHECKLCNKVFREENVLGQVNHIKEEHPNVVEDVSTRKVRQPSTGSLSTGGDGNCPKSPKNPEWRECRDCKECITKAQGKKGQALLVRHLEDEHPIIYEAYLNQGGLPSASPPATEESSKVCSECGEKFANRSSLTQHMKTVHAASCPFKCLECGACFTRRESYEQHSHDKNKPRNFLCTICGKTFARRSIRNFHEKAHKGDKKYECSYCPKKFLTNQRKYKHERTHTGEKPYQCTECGRQFTQSHHLVTHARIHTGQKPYTCNFCPQTFRHLSSRNNHKCEGKLRNSGLVPPGPTTTVVLPSSSHP</sequence>
<evidence type="ECO:0000256" key="1">
    <source>
        <dbReference type="ARBA" id="ARBA00004123"/>
    </source>
</evidence>
<keyword evidence="9" id="KW-0539">Nucleus</keyword>
<dbReference type="PANTHER" id="PTHR16515:SF49">
    <property type="entry name" value="GASTRULA ZINC FINGER PROTEIN XLCGF49.1-LIKE-RELATED"/>
    <property type="match status" value="1"/>
</dbReference>
<evidence type="ECO:0000259" key="12">
    <source>
        <dbReference type="PROSITE" id="PS50157"/>
    </source>
</evidence>
<organism evidence="13 14">
    <name type="scientific">Caligus rogercresseyi</name>
    <name type="common">Sea louse</name>
    <dbReference type="NCBI Taxonomy" id="217165"/>
    <lineage>
        <taxon>Eukaryota</taxon>
        <taxon>Metazoa</taxon>
        <taxon>Ecdysozoa</taxon>
        <taxon>Arthropoda</taxon>
        <taxon>Crustacea</taxon>
        <taxon>Multicrustacea</taxon>
        <taxon>Hexanauplia</taxon>
        <taxon>Copepoda</taxon>
        <taxon>Siphonostomatoida</taxon>
        <taxon>Caligidae</taxon>
        <taxon>Caligus</taxon>
    </lineage>
</organism>
<dbReference type="SMART" id="SM00355">
    <property type="entry name" value="ZnF_C2H2"/>
    <property type="match status" value="7"/>
</dbReference>
<evidence type="ECO:0000256" key="2">
    <source>
        <dbReference type="ARBA" id="ARBA00022723"/>
    </source>
</evidence>
<dbReference type="PROSITE" id="PS50157">
    <property type="entry name" value="ZINC_FINGER_C2H2_2"/>
    <property type="match status" value="5"/>
</dbReference>
<keyword evidence="3" id="KW-0677">Repeat</keyword>
<evidence type="ECO:0000256" key="7">
    <source>
        <dbReference type="ARBA" id="ARBA00023125"/>
    </source>
</evidence>